<dbReference type="SUPFAM" id="SSF46894">
    <property type="entry name" value="C-terminal effector domain of the bipartite response regulators"/>
    <property type="match status" value="1"/>
</dbReference>
<dbReference type="InterPro" id="IPR016032">
    <property type="entry name" value="Sig_transdc_resp-reg_C-effctor"/>
</dbReference>
<dbReference type="PROSITE" id="PS51832">
    <property type="entry name" value="HD_GYP"/>
    <property type="match status" value="1"/>
</dbReference>
<gene>
    <name evidence="4" type="ORF">SAMN05216574_101284</name>
</gene>
<dbReference type="InterPro" id="IPR003607">
    <property type="entry name" value="HD/PDEase_dom"/>
</dbReference>
<evidence type="ECO:0000313" key="5">
    <source>
        <dbReference type="Proteomes" id="UP000198589"/>
    </source>
</evidence>
<dbReference type="Gene3D" id="1.10.10.10">
    <property type="entry name" value="Winged helix-like DNA-binding domain superfamily/Winged helix DNA-binding domain"/>
    <property type="match status" value="1"/>
</dbReference>
<dbReference type="SMART" id="SM00421">
    <property type="entry name" value="HTH_LUXR"/>
    <property type="match status" value="1"/>
</dbReference>
<dbReference type="AlphaFoldDB" id="A0A1I1W8Q4"/>
<evidence type="ECO:0000259" key="1">
    <source>
        <dbReference type="PROSITE" id="PS50043"/>
    </source>
</evidence>
<feature type="domain" description="HD-GYP" evidence="3">
    <location>
        <begin position="257"/>
        <end position="453"/>
    </location>
</feature>
<proteinExistence type="predicted"/>
<feature type="domain" description="HD" evidence="2">
    <location>
        <begin position="279"/>
        <end position="401"/>
    </location>
</feature>
<dbReference type="PROSITE" id="PS50043">
    <property type="entry name" value="HTH_LUXR_2"/>
    <property type="match status" value="1"/>
</dbReference>
<dbReference type="RefSeq" id="WP_217640517.1">
    <property type="nucleotide sequence ID" value="NZ_FOND01000001.1"/>
</dbReference>
<dbReference type="CDD" id="cd00077">
    <property type="entry name" value="HDc"/>
    <property type="match status" value="1"/>
</dbReference>
<name>A0A1I1W8Q4_9ACTN</name>
<evidence type="ECO:0000313" key="4">
    <source>
        <dbReference type="EMBL" id="SFD91527.1"/>
    </source>
</evidence>
<dbReference type="InterPro" id="IPR000792">
    <property type="entry name" value="Tscrpt_reg_LuxR_C"/>
</dbReference>
<feature type="domain" description="HTH luxR-type" evidence="1">
    <location>
        <begin position="448"/>
        <end position="513"/>
    </location>
</feature>
<accession>A0A1I1W8Q4</accession>
<reference evidence="5" key="1">
    <citation type="submission" date="2016-10" db="EMBL/GenBank/DDBJ databases">
        <authorList>
            <person name="Varghese N."/>
            <person name="Submissions S."/>
        </authorList>
    </citation>
    <scope>NUCLEOTIDE SEQUENCE [LARGE SCALE GENOMIC DNA]</scope>
    <source>
        <strain evidence="5">DSM 46838</strain>
    </source>
</reference>
<keyword evidence="5" id="KW-1185">Reference proteome</keyword>
<dbReference type="InterPro" id="IPR037522">
    <property type="entry name" value="HD_GYP_dom"/>
</dbReference>
<dbReference type="EMBL" id="FOND01000001">
    <property type="protein sequence ID" value="SFD91527.1"/>
    <property type="molecule type" value="Genomic_DNA"/>
</dbReference>
<protein>
    <submittedName>
        <fullName evidence="4">HD domain-containing protein</fullName>
    </submittedName>
</protein>
<dbReference type="Proteomes" id="UP000198589">
    <property type="component" value="Unassembled WGS sequence"/>
</dbReference>
<dbReference type="STRING" id="1798228.SAMN05216574_101284"/>
<dbReference type="InterPro" id="IPR006674">
    <property type="entry name" value="HD_domain"/>
</dbReference>
<dbReference type="InterPro" id="IPR036388">
    <property type="entry name" value="WH-like_DNA-bd_sf"/>
</dbReference>
<dbReference type="PANTHER" id="PTHR43155">
    <property type="entry name" value="CYCLIC DI-GMP PHOSPHODIESTERASE PA4108-RELATED"/>
    <property type="match status" value="1"/>
</dbReference>
<sequence>MAPDEETGVRLAELVAALSLPVDLGLGQPMEHVLRSTIVALRLAEAEDLDVEERAATYYVSLLAWVVCVADTHEVGVWFGDEADLAADASGVDFADTRMLLFLLRRIGAGRSPLRRISLIGQFLAAGGRPLERVIAAQCQAAGELADRLGCAAAVREPLLQALERFDGKGGPRGIADGQLAPVIRIVQLADIVEVFHRAGGVSAAVEVARARRGTQFAPDLVDRFCVRAPDLLRGLDGATCWDAVIEGEPGLARMLSGTELDAALEAVADFTDLKSPFTLGHSRGVSALAAEAARRSGLPPSDVVLLRRAGLVHDVGRLGVPSVVWDSPRALTDAERERVRTHPYLAERTLGRSSVLGDIAALAGLHHERLDGSGYPRALTAAAIPVTARILAAADVYHALVEPRPHRCAHAPAPAQELLRAEVRAGRVDGVAADAVLAAAGHRVRRRAGLPGGLTAREVEVLVLLARALPNPQIARQLGISRKTVAAHLEHVYLKLGVRSRTEAALFAMRHGLVPDRPET</sequence>
<evidence type="ECO:0000259" key="2">
    <source>
        <dbReference type="PROSITE" id="PS51831"/>
    </source>
</evidence>
<dbReference type="Pfam" id="PF00196">
    <property type="entry name" value="GerE"/>
    <property type="match status" value="1"/>
</dbReference>
<dbReference type="Pfam" id="PF13487">
    <property type="entry name" value="HD_5"/>
    <property type="match status" value="1"/>
</dbReference>
<dbReference type="SMART" id="SM00471">
    <property type="entry name" value="HDc"/>
    <property type="match status" value="1"/>
</dbReference>
<evidence type="ECO:0000259" key="3">
    <source>
        <dbReference type="PROSITE" id="PS51832"/>
    </source>
</evidence>
<dbReference type="PROSITE" id="PS51831">
    <property type="entry name" value="HD"/>
    <property type="match status" value="1"/>
</dbReference>
<dbReference type="GO" id="GO:0006355">
    <property type="term" value="P:regulation of DNA-templated transcription"/>
    <property type="evidence" value="ECO:0007669"/>
    <property type="project" value="InterPro"/>
</dbReference>
<dbReference type="CDD" id="cd06170">
    <property type="entry name" value="LuxR_C_like"/>
    <property type="match status" value="1"/>
</dbReference>
<dbReference type="SUPFAM" id="SSF109604">
    <property type="entry name" value="HD-domain/PDEase-like"/>
    <property type="match status" value="1"/>
</dbReference>
<organism evidence="4 5">
    <name type="scientific">Blastococcus tunisiensis</name>
    <dbReference type="NCBI Taxonomy" id="1798228"/>
    <lineage>
        <taxon>Bacteria</taxon>
        <taxon>Bacillati</taxon>
        <taxon>Actinomycetota</taxon>
        <taxon>Actinomycetes</taxon>
        <taxon>Geodermatophilales</taxon>
        <taxon>Geodermatophilaceae</taxon>
        <taxon>Blastococcus</taxon>
    </lineage>
</organism>
<dbReference type="GO" id="GO:0003677">
    <property type="term" value="F:DNA binding"/>
    <property type="evidence" value="ECO:0007669"/>
    <property type="project" value="InterPro"/>
</dbReference>
<dbReference type="PANTHER" id="PTHR43155:SF2">
    <property type="entry name" value="CYCLIC DI-GMP PHOSPHODIESTERASE PA4108"/>
    <property type="match status" value="1"/>
</dbReference>
<dbReference type="PRINTS" id="PR00038">
    <property type="entry name" value="HTHLUXR"/>
</dbReference>
<dbReference type="Gene3D" id="1.10.3210.10">
    <property type="entry name" value="Hypothetical protein af1432"/>
    <property type="match status" value="2"/>
</dbReference>